<reference evidence="10 11" key="1">
    <citation type="submission" date="2024-05" db="EMBL/GenBank/DDBJ databases">
        <authorList>
            <person name="Duchaud E."/>
        </authorList>
    </citation>
    <scope>NUCLEOTIDE SEQUENCE [LARGE SCALE GENOMIC DNA]</scope>
    <source>
        <strain evidence="10">Ena-SAMPLE-TAB-13-05-2024-13:56:06:370-140302</strain>
    </source>
</reference>
<dbReference type="PANTHER" id="PTHR33908:SF11">
    <property type="entry name" value="MEMBRANE PROTEIN"/>
    <property type="match status" value="1"/>
</dbReference>
<evidence type="ECO:0000256" key="2">
    <source>
        <dbReference type="ARBA" id="ARBA00022475"/>
    </source>
</evidence>
<feature type="transmembrane region" description="Helical" evidence="8">
    <location>
        <begin position="235"/>
        <end position="254"/>
    </location>
</feature>
<evidence type="ECO:0000259" key="9">
    <source>
        <dbReference type="Pfam" id="PF13231"/>
    </source>
</evidence>
<dbReference type="InterPro" id="IPR050297">
    <property type="entry name" value="LipidA_mod_glycosyltrf_83"/>
</dbReference>
<evidence type="ECO:0000256" key="6">
    <source>
        <dbReference type="ARBA" id="ARBA00022989"/>
    </source>
</evidence>
<gene>
    <name evidence="10" type="ORF">T190607A01A_40255</name>
</gene>
<keyword evidence="5 8" id="KW-0812">Transmembrane</keyword>
<dbReference type="RefSeq" id="WP_348713181.1">
    <property type="nucleotide sequence ID" value="NZ_CAXIXW010000013.1"/>
</dbReference>
<comment type="subcellular location">
    <subcellularLocation>
        <location evidence="1">Cell membrane</location>
        <topology evidence="1">Multi-pass membrane protein</topology>
    </subcellularLocation>
</comment>
<organism evidence="10 11">
    <name type="scientific">Tenacibaculum platacis</name>
    <dbReference type="NCBI Taxonomy" id="3137852"/>
    <lineage>
        <taxon>Bacteria</taxon>
        <taxon>Pseudomonadati</taxon>
        <taxon>Bacteroidota</taxon>
        <taxon>Flavobacteriia</taxon>
        <taxon>Flavobacteriales</taxon>
        <taxon>Flavobacteriaceae</taxon>
        <taxon>Tenacibaculum</taxon>
    </lineage>
</organism>
<feature type="transmembrane region" description="Helical" evidence="8">
    <location>
        <begin position="149"/>
        <end position="176"/>
    </location>
</feature>
<feature type="transmembrane region" description="Helical" evidence="8">
    <location>
        <begin position="319"/>
        <end position="335"/>
    </location>
</feature>
<feature type="domain" description="Glycosyltransferase RgtA/B/C/D-like" evidence="9">
    <location>
        <begin position="51"/>
        <end position="205"/>
    </location>
</feature>
<evidence type="ECO:0000313" key="10">
    <source>
        <dbReference type="EMBL" id="CAL2091646.1"/>
    </source>
</evidence>
<dbReference type="InterPro" id="IPR038731">
    <property type="entry name" value="RgtA/B/C-like"/>
</dbReference>
<evidence type="ECO:0000256" key="5">
    <source>
        <dbReference type="ARBA" id="ARBA00022692"/>
    </source>
</evidence>
<keyword evidence="11" id="KW-1185">Reference proteome</keyword>
<keyword evidence="2" id="KW-1003">Cell membrane</keyword>
<feature type="transmembrane region" description="Helical" evidence="8">
    <location>
        <begin position="266"/>
        <end position="283"/>
    </location>
</feature>
<dbReference type="Proteomes" id="UP001497416">
    <property type="component" value="Unassembled WGS sequence"/>
</dbReference>
<feature type="transmembrane region" description="Helical" evidence="8">
    <location>
        <begin position="72"/>
        <end position="90"/>
    </location>
</feature>
<dbReference type="EMBL" id="CAXIXY010000006">
    <property type="protein sequence ID" value="CAL2091646.1"/>
    <property type="molecule type" value="Genomic_DNA"/>
</dbReference>
<evidence type="ECO:0000256" key="8">
    <source>
        <dbReference type="SAM" id="Phobius"/>
    </source>
</evidence>
<evidence type="ECO:0000256" key="4">
    <source>
        <dbReference type="ARBA" id="ARBA00022679"/>
    </source>
</evidence>
<evidence type="ECO:0000313" key="11">
    <source>
        <dbReference type="Proteomes" id="UP001497416"/>
    </source>
</evidence>
<accession>A0ABM9P4M7</accession>
<dbReference type="Pfam" id="PF13231">
    <property type="entry name" value="PMT_2"/>
    <property type="match status" value="1"/>
</dbReference>
<proteinExistence type="predicted"/>
<keyword evidence="7 8" id="KW-0472">Membrane</keyword>
<keyword evidence="6 8" id="KW-1133">Transmembrane helix</keyword>
<comment type="caution">
    <text evidence="10">The sequence shown here is derived from an EMBL/GenBank/DDBJ whole genome shotgun (WGS) entry which is preliminary data.</text>
</comment>
<feature type="transmembrane region" description="Helical" evidence="8">
    <location>
        <begin position="289"/>
        <end position="307"/>
    </location>
</feature>
<keyword evidence="4" id="KW-0808">Transferase</keyword>
<keyword evidence="3" id="KW-0328">Glycosyltransferase</keyword>
<evidence type="ECO:0000256" key="1">
    <source>
        <dbReference type="ARBA" id="ARBA00004651"/>
    </source>
</evidence>
<protein>
    <submittedName>
        <fullName evidence="10">PMT_2 domain-containing protein</fullName>
    </submittedName>
</protein>
<evidence type="ECO:0000256" key="3">
    <source>
        <dbReference type="ARBA" id="ARBA00022676"/>
    </source>
</evidence>
<dbReference type="PANTHER" id="PTHR33908">
    <property type="entry name" value="MANNOSYLTRANSFERASE YKCB-RELATED"/>
    <property type="match status" value="1"/>
</dbReference>
<sequence length="552" mass="64668">MKSIVNSKYFFPLFLILLTLINVIQGYSTELLADEAYYWAYSNNLSWGYFDHPPMVAIWISISKLFFSDGELSVRFFSSITLTATFYIIWRLVNHPKKREFTWLFVLLLITTSLFNVYGFITVPDTPLMFFAALFLLGYKKYLEEKSTISYAILALGMAGMLYSKYQGILIIFFVLLSNLKVLKDWKIWVTAVVTVLLFSTHLYWQFENDFPSIKYHLVERSSKKYRIDFTTNHFLNLIAIIGLTFPIIYMGFYKRFKVKDQFEKALRFIVLGFAIFFFFSSFKNHVQAQWVVPISIPLILIPFYFLIEHPKFLKAFKILASITIVVTIALRIIIANDGIIPKQFEMHGNKEWVDRLDKELGDKTPLFINSYQNTSTYWFYSGKRPYQINSWDSRKNQYDIYSYNMDFNIENPVLIDFRRKNLRRVTDSVSKKNNGYLFLDSVTGNYSKSRNLWFEFTDEVITLKKNSVNSIHISHEVIDAKLLSNINLEVVITSTDKQRKIYKARLEEQKVTFSISTLDNFNPSKIQIIGTTLKAVKPIRMSTIGKAKLEN</sequence>
<name>A0ABM9P4M7_9FLAO</name>
<feature type="transmembrane region" description="Helical" evidence="8">
    <location>
        <begin position="188"/>
        <end position="207"/>
    </location>
</feature>
<evidence type="ECO:0000256" key="7">
    <source>
        <dbReference type="ARBA" id="ARBA00023136"/>
    </source>
</evidence>
<feature type="transmembrane region" description="Helical" evidence="8">
    <location>
        <begin position="102"/>
        <end position="121"/>
    </location>
</feature>